<comment type="caution">
    <text evidence="1">The sequence shown here is derived from an EMBL/GenBank/DDBJ whole genome shotgun (WGS) entry which is preliminary data.</text>
</comment>
<gene>
    <name evidence="1" type="ORF">BZL30_8666</name>
</gene>
<name>A0A1V3WG56_MYCKA</name>
<dbReference type="Proteomes" id="UP000189229">
    <property type="component" value="Unassembled WGS sequence"/>
</dbReference>
<protein>
    <submittedName>
        <fullName evidence="1">Uncharacterized protein</fullName>
    </submittedName>
</protein>
<evidence type="ECO:0000313" key="2">
    <source>
        <dbReference type="Proteomes" id="UP000189229"/>
    </source>
</evidence>
<evidence type="ECO:0000313" key="1">
    <source>
        <dbReference type="EMBL" id="OOK65768.1"/>
    </source>
</evidence>
<accession>A0A1V3WG56</accession>
<organism evidence="1 2">
    <name type="scientific">Mycobacterium kansasii</name>
    <dbReference type="NCBI Taxonomy" id="1768"/>
    <lineage>
        <taxon>Bacteria</taxon>
        <taxon>Bacillati</taxon>
        <taxon>Actinomycetota</taxon>
        <taxon>Actinomycetes</taxon>
        <taxon>Mycobacteriales</taxon>
        <taxon>Mycobacteriaceae</taxon>
        <taxon>Mycobacterium</taxon>
    </lineage>
</organism>
<sequence>MTIALWATEMMSWVWWARLFRCRSVGQGVLSAAADGVVPQ</sequence>
<dbReference type="AlphaFoldDB" id="A0A1V3WG56"/>
<dbReference type="EMBL" id="MVBM01000010">
    <property type="protein sequence ID" value="OOK65768.1"/>
    <property type="molecule type" value="Genomic_DNA"/>
</dbReference>
<reference evidence="1 2" key="1">
    <citation type="submission" date="2017-02" db="EMBL/GenBank/DDBJ databases">
        <title>Complete genome sequences of Mycobacterium kansasii strains isolated from rhesus macaques.</title>
        <authorList>
            <person name="Panda A."/>
            <person name="Nagaraj S."/>
            <person name="Zhao X."/>
            <person name="Tettelin H."/>
            <person name="Detolla L.J."/>
        </authorList>
    </citation>
    <scope>NUCLEOTIDE SEQUENCE [LARGE SCALE GENOMIC DNA]</scope>
    <source>
        <strain evidence="1 2">11-3813</strain>
    </source>
</reference>
<proteinExistence type="predicted"/>